<evidence type="ECO:0000313" key="1">
    <source>
        <dbReference type="EMBL" id="DAF53891.1"/>
    </source>
</evidence>
<protein>
    <recommendedName>
        <fullName evidence="2">Tail protein</fullName>
    </recommendedName>
</protein>
<organism evidence="1">
    <name type="scientific">Myoviridae sp. ct2Qy24</name>
    <dbReference type="NCBI Taxonomy" id="2827656"/>
    <lineage>
        <taxon>Viruses</taxon>
        <taxon>Duplodnaviria</taxon>
        <taxon>Heunggongvirae</taxon>
        <taxon>Uroviricota</taxon>
        <taxon>Caudoviricetes</taxon>
    </lineage>
</organism>
<evidence type="ECO:0008006" key="2">
    <source>
        <dbReference type="Google" id="ProtNLM"/>
    </source>
</evidence>
<name>A0A8S5SSV8_9CAUD</name>
<dbReference type="EMBL" id="BK032666">
    <property type="protein sequence ID" value="DAF53891.1"/>
    <property type="molecule type" value="Genomic_DNA"/>
</dbReference>
<accession>A0A8S5SSV8</accession>
<proteinExistence type="predicted"/>
<sequence length="741" mass="84208">MQHVSKEYKTSMKQIWRNIGYIKVYLGIINEDAQKLVSAQDNRNNFVYFADANKPFDSYPVDHIYATAEQDFAKTDGSMYFLPESPTADFFNQGIVTQDLSGTLYVVFEHEGLDIKGLTIDFGECYPVNFTVTNDQGTHAYTGNEKSRWVTEDVFYGTTYLIITPTKMVNGAGRLRVKEFICGIANVYTDKEVQAFTYKDVVSPISEKLPSQDMTVTIGNLDRYYNADNPESAVRFLETGQEIRAYFGYDVNNDGKIEWLDPFNGYLKKWSADDQKAKFTATDRFDNMTGKYHKGTYHPDGISLYALAEDVLTDAGVDPREYFIDPYLKKVTVQNPIPIVKHTEALQMIANAGRCIMTQDRRKKITLRSSFLPDVNANSENQTAFSRVENILMDDPVDAYAMGSRDFSTTDGSMYFLPENTEYLSIGYVSDSVAGADGTFDPPPKIDVVLEAGYTCYGLQLDFRSVAPQEFVVRTFYNSETVDVYTVVTPDLNAVLDEELQLFDRMEITFTKSIPGSRVTLDKLQLGNVTDYVLDDRELLGNTPIGTVDTRLKALTIKKWVYAETETVEDLSSGDIIVDADGQELEITMNDPAYGYAVELDQEGISCEIAESYSYYVKLRFSGVSQSTTVKYTLKGHKYTVYEGNYRVQHDTIGAEKEWKNQLVSTDLHAADLEEWIAGYYRNNLQYEFKYRGDPRVDANDLFYLQRENLDTALIRAHEVQLTYKGSWEGKMKARRNKWAG</sequence>
<reference evidence="1" key="1">
    <citation type="journal article" date="2021" name="Proc. Natl. Acad. Sci. U.S.A.">
        <title>A Catalog of Tens of Thousands of Viruses from Human Metagenomes Reveals Hidden Associations with Chronic Diseases.</title>
        <authorList>
            <person name="Tisza M.J."/>
            <person name="Buck C.B."/>
        </authorList>
    </citation>
    <scope>NUCLEOTIDE SEQUENCE</scope>
    <source>
        <strain evidence="1">Ct2Qy24</strain>
    </source>
</reference>